<dbReference type="Pfam" id="PF01998">
    <property type="entry name" value="DUF131"/>
    <property type="match status" value="1"/>
</dbReference>
<keyword evidence="1" id="KW-0812">Transmembrane</keyword>
<dbReference type="KEGG" id="hbu:Hbut_1186"/>
<dbReference type="NCBIfam" id="TIGR00304">
    <property type="entry name" value="TIGR00304 family membrane protein"/>
    <property type="match status" value="1"/>
</dbReference>
<sequence>MEFTPAKLVPVGIALIFIGVLLVFLGIFLSAFRAGGKTEYGGIVFIGPIPIIFGSNSDMVKIAVIGGIVLMALAVLLMLLPYLLARHVALPPTR</sequence>
<dbReference type="EnsemblBacteria" id="ABM81020">
    <property type="protein sequence ID" value="ABM81020"/>
    <property type="gene ID" value="Hbut_1186"/>
</dbReference>
<organism evidence="2 3">
    <name type="scientific">Hyperthermus butylicus (strain DSM 5456 / JCM 9403 / PLM1-5)</name>
    <dbReference type="NCBI Taxonomy" id="415426"/>
    <lineage>
        <taxon>Archaea</taxon>
        <taxon>Thermoproteota</taxon>
        <taxon>Thermoprotei</taxon>
        <taxon>Desulfurococcales</taxon>
        <taxon>Pyrodictiaceae</taxon>
        <taxon>Hyperthermus</taxon>
    </lineage>
</organism>
<dbReference type="GeneID" id="4782748"/>
<protein>
    <recommendedName>
        <fullName evidence="4">DUF131 domain-containing protein</fullName>
    </recommendedName>
</protein>
<dbReference type="EMBL" id="CP000493">
    <property type="protein sequence ID" value="ABM81020.1"/>
    <property type="molecule type" value="Genomic_DNA"/>
</dbReference>
<keyword evidence="1" id="KW-1133">Transmembrane helix</keyword>
<dbReference type="STRING" id="415426.Hbut_1186"/>
<name>A2BM09_HYPBU</name>
<keyword evidence="1" id="KW-0472">Membrane</keyword>
<proteinExistence type="predicted"/>
<dbReference type="HOGENOM" id="CLU_149108_4_0_2"/>
<dbReference type="InterPro" id="IPR002849">
    <property type="entry name" value="DUF131"/>
</dbReference>
<accession>A2BM09</accession>
<gene>
    <name evidence="2" type="ordered locus">Hbut_1186</name>
</gene>
<reference evidence="2 3" key="1">
    <citation type="journal article" date="2007" name="Archaea">
        <title>The genome of Hyperthermus butylicus: a sulfur-reducing, peptide fermenting, neutrophilic Crenarchaeote growing up to 108 degrees C.</title>
        <authorList>
            <person name="Brugger K."/>
            <person name="Chen L."/>
            <person name="Stark M."/>
            <person name="Zibat A."/>
            <person name="Redder P."/>
            <person name="Ruepp A."/>
            <person name="Awayez M."/>
            <person name="She Q."/>
            <person name="Garrett R.A."/>
            <person name="Klenk H.P."/>
        </authorList>
    </citation>
    <scope>NUCLEOTIDE SEQUENCE [LARGE SCALE GENOMIC DNA]</scope>
    <source>
        <strain evidence="3">DSM 5456 / JCM 9403 / PLM1-5</strain>
    </source>
</reference>
<evidence type="ECO:0000313" key="3">
    <source>
        <dbReference type="Proteomes" id="UP000002593"/>
    </source>
</evidence>
<evidence type="ECO:0000256" key="1">
    <source>
        <dbReference type="SAM" id="Phobius"/>
    </source>
</evidence>
<evidence type="ECO:0008006" key="4">
    <source>
        <dbReference type="Google" id="ProtNLM"/>
    </source>
</evidence>
<evidence type="ECO:0000313" key="2">
    <source>
        <dbReference type="EMBL" id="ABM81020.1"/>
    </source>
</evidence>
<dbReference type="eggNOG" id="arCOG02718">
    <property type="taxonomic scope" value="Archaea"/>
</dbReference>
<feature type="transmembrane region" description="Helical" evidence="1">
    <location>
        <begin position="62"/>
        <end position="84"/>
    </location>
</feature>
<feature type="transmembrane region" description="Helical" evidence="1">
    <location>
        <begin position="12"/>
        <end position="32"/>
    </location>
</feature>
<dbReference type="RefSeq" id="WP_011822338.1">
    <property type="nucleotide sequence ID" value="NC_008818.1"/>
</dbReference>
<dbReference type="Proteomes" id="UP000002593">
    <property type="component" value="Chromosome"/>
</dbReference>
<dbReference type="AlphaFoldDB" id="A2BM09"/>
<keyword evidence="3" id="KW-1185">Reference proteome</keyword>
<feature type="transmembrane region" description="Helical" evidence="1">
    <location>
        <begin position="39"/>
        <end position="56"/>
    </location>
</feature>